<evidence type="ECO:0000256" key="8">
    <source>
        <dbReference type="SAM" id="SignalP"/>
    </source>
</evidence>
<comment type="subcellular location">
    <subcellularLocation>
        <location evidence="1">Cell outer membrane</location>
    </subcellularLocation>
</comment>
<dbReference type="OrthoDB" id="107009at2"/>
<keyword evidence="5" id="KW-0812">Transmembrane</keyword>
<keyword evidence="7" id="KW-0998">Cell outer membrane</keyword>
<sequence>MQTLTFTSSRLIFCALFAFGGASYLHAQSHGSAPLPEAPKLQLLAQSSAPQGQTAALSDSSESAAARLTLHDAEQMAIRNNPHISAKRLLALAQHQVVRENRAAELPSVAGGVTAEDANQASRISAGSLTASRLFEHAGAGASASQLITDFGRTRNLVLSSNLEEKAQDASALATTQDIVLTTDQAFYNVLEAQALLNVAQQNVKTRQTTDDQIGVMTKNKLKSTLDLSFADVNLSQAKLLLLDAQNNASATMAALDEVLGLDTATSYQLVADGGALAPPPPDADQLLKLALEQRPDLQALDLSHQAAVKFSHAQRDQLLPSISALGTAGAVPVRPGEYYNSSWWGAVGVNMNIPIFNGFLYTSQAKEASIRAEAAAEQTRALRDRVVRDVRTSWLAAQTAYQKVAVTTDLLNQANLALKLAQTRYQMGLSSIVELSQAQYQQTDAAIGNSNAQYQYRLSLATLNYEIGSI</sequence>
<keyword evidence="3" id="KW-0813">Transport</keyword>
<gene>
    <name evidence="9" type="ORF">ESZ00_18040</name>
</gene>
<evidence type="ECO:0000313" key="9">
    <source>
        <dbReference type="EMBL" id="RXS93264.1"/>
    </source>
</evidence>
<keyword evidence="10" id="KW-1185">Reference proteome</keyword>
<dbReference type="EMBL" id="SDMK01000005">
    <property type="protein sequence ID" value="RXS93264.1"/>
    <property type="molecule type" value="Genomic_DNA"/>
</dbReference>
<dbReference type="GO" id="GO:0009279">
    <property type="term" value="C:cell outer membrane"/>
    <property type="evidence" value="ECO:0007669"/>
    <property type="project" value="UniProtKB-SubCell"/>
</dbReference>
<dbReference type="AlphaFoldDB" id="A0A4Q1S8D4"/>
<dbReference type="GO" id="GO:1990281">
    <property type="term" value="C:efflux pump complex"/>
    <property type="evidence" value="ECO:0007669"/>
    <property type="project" value="TreeGrafter"/>
</dbReference>
<evidence type="ECO:0000256" key="1">
    <source>
        <dbReference type="ARBA" id="ARBA00004442"/>
    </source>
</evidence>
<evidence type="ECO:0000256" key="5">
    <source>
        <dbReference type="ARBA" id="ARBA00022692"/>
    </source>
</evidence>
<feature type="signal peptide" evidence="8">
    <location>
        <begin position="1"/>
        <end position="27"/>
    </location>
</feature>
<dbReference type="GO" id="GO:0015562">
    <property type="term" value="F:efflux transmembrane transporter activity"/>
    <property type="evidence" value="ECO:0007669"/>
    <property type="project" value="InterPro"/>
</dbReference>
<name>A0A4Q1S8D4_9BACT</name>
<evidence type="ECO:0000256" key="7">
    <source>
        <dbReference type="ARBA" id="ARBA00023237"/>
    </source>
</evidence>
<keyword evidence="4" id="KW-1134">Transmembrane beta strand</keyword>
<dbReference type="PIRSF" id="PIRSF001892">
    <property type="entry name" value="CyaE"/>
    <property type="match status" value="1"/>
</dbReference>
<dbReference type="GO" id="GO:0015288">
    <property type="term" value="F:porin activity"/>
    <property type="evidence" value="ECO:0007669"/>
    <property type="project" value="TreeGrafter"/>
</dbReference>
<protein>
    <submittedName>
        <fullName evidence="9">TolC family protein</fullName>
    </submittedName>
</protein>
<reference evidence="9 10" key="1">
    <citation type="journal article" date="2016" name="Int. J. Syst. Evol. Microbiol.">
        <title>Acidipila dinghuensis sp. nov., an acidobacterium isolated from forest soil.</title>
        <authorList>
            <person name="Jiang Y.W."/>
            <person name="Wang J."/>
            <person name="Chen M.H."/>
            <person name="Lv Y.Y."/>
            <person name="Qiu L.H."/>
        </authorList>
    </citation>
    <scope>NUCLEOTIDE SEQUENCE [LARGE SCALE GENOMIC DNA]</scope>
    <source>
        <strain evidence="9 10">DHOF10</strain>
    </source>
</reference>
<proteinExistence type="inferred from homology"/>
<evidence type="ECO:0000256" key="2">
    <source>
        <dbReference type="ARBA" id="ARBA00007613"/>
    </source>
</evidence>
<dbReference type="Gene3D" id="1.20.1600.10">
    <property type="entry name" value="Outer membrane efflux proteins (OEP)"/>
    <property type="match status" value="1"/>
</dbReference>
<comment type="caution">
    <text evidence="9">The sequence shown here is derived from an EMBL/GenBank/DDBJ whole genome shotgun (WGS) entry which is preliminary data.</text>
</comment>
<accession>A0A4Q1S8D4</accession>
<dbReference type="InterPro" id="IPR051906">
    <property type="entry name" value="TolC-like"/>
</dbReference>
<evidence type="ECO:0000256" key="6">
    <source>
        <dbReference type="ARBA" id="ARBA00023136"/>
    </source>
</evidence>
<keyword evidence="8" id="KW-0732">Signal</keyword>
<evidence type="ECO:0000313" key="10">
    <source>
        <dbReference type="Proteomes" id="UP000290253"/>
    </source>
</evidence>
<evidence type="ECO:0000256" key="3">
    <source>
        <dbReference type="ARBA" id="ARBA00022448"/>
    </source>
</evidence>
<keyword evidence="6" id="KW-0472">Membrane</keyword>
<dbReference type="Proteomes" id="UP000290253">
    <property type="component" value="Unassembled WGS sequence"/>
</dbReference>
<dbReference type="SUPFAM" id="SSF56954">
    <property type="entry name" value="Outer membrane efflux proteins (OEP)"/>
    <property type="match status" value="1"/>
</dbReference>
<feature type="chain" id="PRO_5020456141" evidence="8">
    <location>
        <begin position="28"/>
        <end position="471"/>
    </location>
</feature>
<dbReference type="PANTHER" id="PTHR30026:SF20">
    <property type="entry name" value="OUTER MEMBRANE PROTEIN TOLC"/>
    <property type="match status" value="1"/>
</dbReference>
<dbReference type="Pfam" id="PF02321">
    <property type="entry name" value="OEP"/>
    <property type="match status" value="2"/>
</dbReference>
<organism evidence="9 10">
    <name type="scientific">Silvibacterium dinghuense</name>
    <dbReference type="NCBI Taxonomy" id="1560006"/>
    <lineage>
        <taxon>Bacteria</taxon>
        <taxon>Pseudomonadati</taxon>
        <taxon>Acidobacteriota</taxon>
        <taxon>Terriglobia</taxon>
        <taxon>Terriglobales</taxon>
        <taxon>Acidobacteriaceae</taxon>
        <taxon>Silvibacterium</taxon>
    </lineage>
</organism>
<comment type="similarity">
    <text evidence="2">Belongs to the outer membrane factor (OMF) (TC 1.B.17) family.</text>
</comment>
<dbReference type="InterPro" id="IPR003423">
    <property type="entry name" value="OMP_efflux"/>
</dbReference>
<dbReference type="PANTHER" id="PTHR30026">
    <property type="entry name" value="OUTER MEMBRANE PROTEIN TOLC"/>
    <property type="match status" value="1"/>
</dbReference>
<dbReference type="InterPro" id="IPR028351">
    <property type="entry name" value="CyaE"/>
</dbReference>
<evidence type="ECO:0000256" key="4">
    <source>
        <dbReference type="ARBA" id="ARBA00022452"/>
    </source>
</evidence>